<gene>
    <name evidence="2" type="ORF">SAMN02745180_02527</name>
</gene>
<dbReference type="InterPro" id="IPR036779">
    <property type="entry name" value="LysM_dom_sf"/>
</dbReference>
<keyword evidence="3" id="KW-1185">Reference proteome</keyword>
<evidence type="ECO:0000259" key="1">
    <source>
        <dbReference type="PROSITE" id="PS51782"/>
    </source>
</evidence>
<accession>A0A1M5YXI0</accession>
<organism evidence="2 3">
    <name type="scientific">Sporanaerobacter acetigenes DSM 13106</name>
    <dbReference type="NCBI Taxonomy" id="1123281"/>
    <lineage>
        <taxon>Bacteria</taxon>
        <taxon>Bacillati</taxon>
        <taxon>Bacillota</taxon>
        <taxon>Tissierellia</taxon>
        <taxon>Tissierellales</taxon>
        <taxon>Sporanaerobacteraceae</taxon>
        <taxon>Sporanaerobacter</taxon>
    </lineage>
</organism>
<feature type="non-terminal residue" evidence="2">
    <location>
        <position position="1"/>
    </location>
</feature>
<feature type="domain" description="LysM" evidence="1">
    <location>
        <begin position="1"/>
        <end position="38"/>
    </location>
</feature>
<name>A0A1M5YXI0_9FIRM</name>
<dbReference type="SUPFAM" id="SSF54106">
    <property type="entry name" value="LysM domain"/>
    <property type="match status" value="1"/>
</dbReference>
<dbReference type="Gene3D" id="3.10.350.10">
    <property type="entry name" value="LysM domain"/>
    <property type="match status" value="1"/>
</dbReference>
<dbReference type="AlphaFoldDB" id="A0A1M5YXI0"/>
<sequence length="49" mass="5289">GDTLYSIGQMFNVSVQALIAANPGIDPNNLQIGQVICIPRPRPWPCPRG</sequence>
<dbReference type="EMBL" id="FQXR01000017">
    <property type="protein sequence ID" value="SHI16727.1"/>
    <property type="molecule type" value="Genomic_DNA"/>
</dbReference>
<dbReference type="PROSITE" id="PS51782">
    <property type="entry name" value="LYSM"/>
    <property type="match status" value="1"/>
</dbReference>
<dbReference type="OrthoDB" id="9811296at2"/>
<dbReference type="Proteomes" id="UP000184389">
    <property type="component" value="Unassembled WGS sequence"/>
</dbReference>
<evidence type="ECO:0000313" key="2">
    <source>
        <dbReference type="EMBL" id="SHI16727.1"/>
    </source>
</evidence>
<dbReference type="Pfam" id="PF01476">
    <property type="entry name" value="LysM"/>
    <property type="match status" value="1"/>
</dbReference>
<dbReference type="InterPro" id="IPR018392">
    <property type="entry name" value="LysM"/>
</dbReference>
<proteinExistence type="predicted"/>
<dbReference type="CDD" id="cd00118">
    <property type="entry name" value="LysM"/>
    <property type="match status" value="1"/>
</dbReference>
<evidence type="ECO:0000313" key="3">
    <source>
        <dbReference type="Proteomes" id="UP000184389"/>
    </source>
</evidence>
<reference evidence="2 3" key="1">
    <citation type="submission" date="2016-11" db="EMBL/GenBank/DDBJ databases">
        <authorList>
            <person name="Jaros S."/>
            <person name="Januszkiewicz K."/>
            <person name="Wedrychowicz H."/>
        </authorList>
    </citation>
    <scope>NUCLEOTIDE SEQUENCE [LARGE SCALE GENOMIC DNA]</scope>
    <source>
        <strain evidence="2 3">DSM 13106</strain>
    </source>
</reference>
<protein>
    <submittedName>
        <fullName evidence="2">LysM domain-containing protein</fullName>
    </submittedName>
</protein>
<dbReference type="SMART" id="SM00257">
    <property type="entry name" value="LysM"/>
    <property type="match status" value="1"/>
</dbReference>